<gene>
    <name evidence="2" type="ORF">DWB68_02625</name>
</gene>
<protein>
    <submittedName>
        <fullName evidence="2">Transcriptional regulator</fullName>
    </submittedName>
</protein>
<dbReference type="PANTHER" id="PTHR37301:SF1">
    <property type="entry name" value="DNA-BINDING PROTEIN"/>
    <property type="match status" value="1"/>
</dbReference>
<dbReference type="Pfam" id="PF13443">
    <property type="entry name" value="HTH_26"/>
    <property type="match status" value="1"/>
</dbReference>
<dbReference type="EMBL" id="QQXK01000004">
    <property type="protein sequence ID" value="RII43221.1"/>
    <property type="molecule type" value="Genomic_DNA"/>
</dbReference>
<dbReference type="AlphaFoldDB" id="A0A399JCE0"/>
<evidence type="ECO:0000259" key="1">
    <source>
        <dbReference type="PROSITE" id="PS50943"/>
    </source>
</evidence>
<dbReference type="InterPro" id="IPR010982">
    <property type="entry name" value="Lambda_DNA-bd_dom_sf"/>
</dbReference>
<dbReference type="CDD" id="cd00093">
    <property type="entry name" value="HTH_XRE"/>
    <property type="match status" value="1"/>
</dbReference>
<dbReference type="GO" id="GO:0003677">
    <property type="term" value="F:DNA binding"/>
    <property type="evidence" value="ECO:0007669"/>
    <property type="project" value="InterPro"/>
</dbReference>
<dbReference type="Proteomes" id="UP000265419">
    <property type="component" value="Unassembled WGS sequence"/>
</dbReference>
<name>A0A399JCE0_9MICC</name>
<dbReference type="PROSITE" id="PS50943">
    <property type="entry name" value="HTH_CROC1"/>
    <property type="match status" value="1"/>
</dbReference>
<accession>A0A399JCE0</accession>
<keyword evidence="3" id="KW-1185">Reference proteome</keyword>
<comment type="caution">
    <text evidence="2">The sequence shown here is derived from an EMBL/GenBank/DDBJ whole genome shotgun (WGS) entry which is preliminary data.</text>
</comment>
<dbReference type="PANTHER" id="PTHR37301">
    <property type="entry name" value="DNA-BINDING PROTEIN-RELATED"/>
    <property type="match status" value="1"/>
</dbReference>
<organism evidence="2 3">
    <name type="scientific">Galactobacter valiniphilus</name>
    <dbReference type="NCBI Taxonomy" id="2676122"/>
    <lineage>
        <taxon>Bacteria</taxon>
        <taxon>Bacillati</taxon>
        <taxon>Actinomycetota</taxon>
        <taxon>Actinomycetes</taxon>
        <taxon>Micrococcales</taxon>
        <taxon>Micrococcaceae</taxon>
        <taxon>Galactobacter</taxon>
    </lineage>
</organism>
<evidence type="ECO:0000313" key="2">
    <source>
        <dbReference type="EMBL" id="RII43221.1"/>
    </source>
</evidence>
<evidence type="ECO:0000313" key="3">
    <source>
        <dbReference type="Proteomes" id="UP000265419"/>
    </source>
</evidence>
<dbReference type="InterPro" id="IPR001387">
    <property type="entry name" value="Cro/C1-type_HTH"/>
</dbReference>
<feature type="domain" description="HTH cro/C1-type" evidence="1">
    <location>
        <begin position="18"/>
        <end position="73"/>
    </location>
</feature>
<dbReference type="SMART" id="SM00530">
    <property type="entry name" value="HTH_XRE"/>
    <property type="match status" value="1"/>
</dbReference>
<sequence length="77" mass="8240">MSPAEPLEEDLSGVHCRLTELLSERGMTVTELSAAVGVSIVNLSVLKNDRAKAIRFSTLVAICRALDCEIGELLVLA</sequence>
<dbReference type="SUPFAM" id="SSF47413">
    <property type="entry name" value="lambda repressor-like DNA-binding domains"/>
    <property type="match status" value="1"/>
</dbReference>
<proteinExistence type="predicted"/>
<reference evidence="2 3" key="1">
    <citation type="submission" date="2018-07" db="EMBL/GenBank/DDBJ databases">
        <title>Arthrobacter sp. nov., isolated from raw cow's milk with high bacterial count.</title>
        <authorList>
            <person name="Hahne J."/>
            <person name="Isele D."/>
            <person name="Lipski A."/>
        </authorList>
    </citation>
    <scope>NUCLEOTIDE SEQUENCE [LARGE SCALE GENOMIC DNA]</scope>
    <source>
        <strain evidence="2 3">JZ R-35</strain>
    </source>
</reference>
<dbReference type="Gene3D" id="1.10.260.40">
    <property type="entry name" value="lambda repressor-like DNA-binding domains"/>
    <property type="match status" value="1"/>
</dbReference>
<dbReference type="RefSeq" id="WP_119423593.1">
    <property type="nucleotide sequence ID" value="NZ_QQXK01000004.1"/>
</dbReference>